<dbReference type="AlphaFoldDB" id="A0A6G0X4A1"/>
<keyword evidence="2" id="KW-1003">Cell membrane</keyword>
<dbReference type="InterPro" id="IPR023214">
    <property type="entry name" value="HAD_sf"/>
</dbReference>
<dbReference type="SUPFAM" id="SSF81660">
    <property type="entry name" value="Metal cation-transporting ATPase, ATP-binding domain N"/>
    <property type="match status" value="1"/>
</dbReference>
<reference evidence="4 5" key="1">
    <citation type="submission" date="2019-07" db="EMBL/GenBank/DDBJ databases">
        <title>Genomics analysis of Aphanomyces spp. identifies a new class of oomycete effector associated with host adaptation.</title>
        <authorList>
            <person name="Gaulin E."/>
        </authorList>
    </citation>
    <scope>NUCLEOTIDE SEQUENCE [LARGE SCALE GENOMIC DNA]</scope>
    <source>
        <strain evidence="4 5">ATCC 201684</strain>
    </source>
</reference>
<dbReference type="InterPro" id="IPR050510">
    <property type="entry name" value="Cation_transp_ATPase_P-type"/>
</dbReference>
<keyword evidence="5" id="KW-1185">Reference proteome</keyword>
<comment type="subcellular location">
    <subcellularLocation>
        <location evidence="1">Cell membrane</location>
        <topology evidence="1">Multi-pass membrane protein</topology>
    </subcellularLocation>
</comment>
<dbReference type="GO" id="GO:0005886">
    <property type="term" value="C:plasma membrane"/>
    <property type="evidence" value="ECO:0007669"/>
    <property type="project" value="UniProtKB-SubCell"/>
</dbReference>
<dbReference type="GO" id="GO:1902600">
    <property type="term" value="P:proton transmembrane transport"/>
    <property type="evidence" value="ECO:0007669"/>
    <property type="project" value="TreeGrafter"/>
</dbReference>
<dbReference type="InterPro" id="IPR059000">
    <property type="entry name" value="ATPase_P-type_domA"/>
</dbReference>
<dbReference type="PANTHER" id="PTHR43294">
    <property type="entry name" value="SODIUM/POTASSIUM-TRANSPORTING ATPASE SUBUNIT ALPHA"/>
    <property type="match status" value="1"/>
</dbReference>
<dbReference type="InterPro" id="IPR008250">
    <property type="entry name" value="ATPase_P-typ_transduc_dom_A_sf"/>
</dbReference>
<proteinExistence type="predicted"/>
<accession>A0A6G0X4A1</accession>
<feature type="domain" description="P-type ATPase A" evidence="3">
    <location>
        <begin position="67"/>
        <end position="180"/>
    </location>
</feature>
<evidence type="ECO:0000313" key="5">
    <source>
        <dbReference type="Proteomes" id="UP000481153"/>
    </source>
</evidence>
<name>A0A6G0X4A1_9STRA</name>
<dbReference type="Pfam" id="PF13246">
    <property type="entry name" value="Cation_ATPase"/>
    <property type="match status" value="1"/>
</dbReference>
<comment type="caution">
    <text evidence="4">The sequence shown here is derived from an EMBL/GenBank/DDBJ whole genome shotgun (WGS) entry which is preliminary data.</text>
</comment>
<dbReference type="Gene3D" id="3.40.50.1000">
    <property type="entry name" value="HAD superfamily/HAD-like"/>
    <property type="match status" value="1"/>
</dbReference>
<keyword evidence="2" id="KW-0472">Membrane</keyword>
<evidence type="ECO:0000256" key="1">
    <source>
        <dbReference type="ARBA" id="ARBA00004651"/>
    </source>
</evidence>
<dbReference type="GO" id="GO:1990573">
    <property type="term" value="P:potassium ion import across plasma membrane"/>
    <property type="evidence" value="ECO:0007669"/>
    <property type="project" value="TreeGrafter"/>
</dbReference>
<dbReference type="EMBL" id="VJMJ01000106">
    <property type="protein sequence ID" value="KAF0734780.1"/>
    <property type="molecule type" value="Genomic_DNA"/>
</dbReference>
<sequence>MGRISTSPRRATDEHLLDVAALEMRFQTDLTYGLTSSQVADLQSLASFRPNLLPTDAETGHGAIHELVAVLREGIWIHTRAENLVPGDVVSVKMGQCVPADIRLVEAEDMIVSHQALTGEKTPLPRSATTVSLFDSPGESLPYMQATNMLFYGTAVLQGVGKGVVCRIGADTILGVISNTVLLSQRTRDPNQNTKLLDDIRGLGVACKDDQVPSCLSKLTSVVVEHTRVIQRTVVSASFGTNLPAVVTALEAGIPHPAEASTNDVEHAIAITMMEMYKSNADANALMRAFSACHSHPSLSSRDQTAISRFCDLFTGTERYAATLCGQLSGCDVYVHFDPECSAHVVVLQGPAREVLSRCGQVRKPTLGVVLLDTADLKNVENMLETLESRGEEVIGVAEIYLDPAAYPVVGSTHAAFDIHEFNFPTSNLIYLGALGLIDKPAPDLVNLATHCRHAEVSLYVMAEESEFAPPPSEHRRRASSIEEGLHSARFDSLCLVHVGVKDPATDTSVAIVPKVVGSEAISISNTFSEWKGLLTDHACVVFEGTTPSQIDLLVETLQDLGEVVGLVASGNANALSLLNADVGFAIPTGNVIDLSEDAADIVLGYSESPRVDAIRIVEMAKRTPQLDSLSNDDATGVVTPPHAEAKHLIENLLRDTIAIGQALQLTPDELAECFHVAMGNMVDGSHEYV</sequence>
<dbReference type="GO" id="GO:0036376">
    <property type="term" value="P:sodium ion export across plasma membrane"/>
    <property type="evidence" value="ECO:0007669"/>
    <property type="project" value="TreeGrafter"/>
</dbReference>
<gene>
    <name evidence="4" type="ORF">Ae201684_008629</name>
</gene>
<dbReference type="Pfam" id="PF00122">
    <property type="entry name" value="E1-E2_ATPase"/>
    <property type="match status" value="1"/>
</dbReference>
<dbReference type="GO" id="GO:0006883">
    <property type="term" value="P:intracellular sodium ion homeostasis"/>
    <property type="evidence" value="ECO:0007669"/>
    <property type="project" value="TreeGrafter"/>
</dbReference>
<dbReference type="Gene3D" id="2.70.150.10">
    <property type="entry name" value="Calcium-transporting ATPase, cytoplasmic transduction domain A"/>
    <property type="match status" value="1"/>
</dbReference>
<dbReference type="InterPro" id="IPR023299">
    <property type="entry name" value="ATPase_P-typ_cyto_dom_N"/>
</dbReference>
<dbReference type="VEuPathDB" id="FungiDB:AeMF1_001463"/>
<dbReference type="PANTHER" id="PTHR43294:SF21">
    <property type="entry name" value="CATION TRANSPORTING ATPASE"/>
    <property type="match status" value="1"/>
</dbReference>
<dbReference type="Gene3D" id="3.40.1110.10">
    <property type="entry name" value="Calcium-transporting ATPase, cytoplasmic domain N"/>
    <property type="match status" value="1"/>
</dbReference>
<dbReference type="SUPFAM" id="SSF81653">
    <property type="entry name" value="Calcium ATPase, transduction domain A"/>
    <property type="match status" value="1"/>
</dbReference>
<dbReference type="GO" id="GO:0005391">
    <property type="term" value="F:P-type sodium:potassium-exchanging transporter activity"/>
    <property type="evidence" value="ECO:0007669"/>
    <property type="project" value="TreeGrafter"/>
</dbReference>
<protein>
    <recommendedName>
        <fullName evidence="3">P-type ATPase A domain-containing protein</fullName>
    </recommendedName>
</protein>
<dbReference type="GO" id="GO:0000166">
    <property type="term" value="F:nucleotide binding"/>
    <property type="evidence" value="ECO:0007669"/>
    <property type="project" value="InterPro"/>
</dbReference>
<dbReference type="GO" id="GO:0030007">
    <property type="term" value="P:intracellular potassium ion homeostasis"/>
    <property type="evidence" value="ECO:0007669"/>
    <property type="project" value="TreeGrafter"/>
</dbReference>
<dbReference type="Proteomes" id="UP000481153">
    <property type="component" value="Unassembled WGS sequence"/>
</dbReference>
<evidence type="ECO:0000313" key="4">
    <source>
        <dbReference type="EMBL" id="KAF0734780.1"/>
    </source>
</evidence>
<organism evidence="4 5">
    <name type="scientific">Aphanomyces euteiches</name>
    <dbReference type="NCBI Taxonomy" id="100861"/>
    <lineage>
        <taxon>Eukaryota</taxon>
        <taxon>Sar</taxon>
        <taxon>Stramenopiles</taxon>
        <taxon>Oomycota</taxon>
        <taxon>Saprolegniomycetes</taxon>
        <taxon>Saprolegniales</taxon>
        <taxon>Verrucalvaceae</taxon>
        <taxon>Aphanomyces</taxon>
    </lineage>
</organism>
<evidence type="ECO:0000259" key="3">
    <source>
        <dbReference type="Pfam" id="PF00122"/>
    </source>
</evidence>
<evidence type="ECO:0000256" key="2">
    <source>
        <dbReference type="ARBA" id="ARBA00022475"/>
    </source>
</evidence>